<accession>A0A1M4VXN9</accession>
<dbReference type="AlphaFoldDB" id="A0A1M4VXN9"/>
<evidence type="ECO:0000313" key="2">
    <source>
        <dbReference type="EMBL" id="SHE73675.1"/>
    </source>
</evidence>
<evidence type="ECO:0000256" key="1">
    <source>
        <dbReference type="ARBA" id="ARBA00022490"/>
    </source>
</evidence>
<reference evidence="2 3" key="1">
    <citation type="submission" date="2016-11" db="EMBL/GenBank/DDBJ databases">
        <authorList>
            <person name="Jaros S."/>
            <person name="Januszkiewicz K."/>
            <person name="Wedrychowicz H."/>
        </authorList>
    </citation>
    <scope>NUCLEOTIDE SEQUENCE [LARGE SCALE GENOMIC DNA]</scope>
    <source>
        <strain evidence="2 3">DSM 15692</strain>
    </source>
</reference>
<dbReference type="InterPro" id="IPR016979">
    <property type="entry name" value="DUF2129"/>
</dbReference>
<gene>
    <name evidence="2" type="ORF">SAMN02745249_01039</name>
</gene>
<evidence type="ECO:0000313" key="3">
    <source>
        <dbReference type="Proteomes" id="UP000184128"/>
    </source>
</evidence>
<sequence>MNDLKNINTDSDFEKRTGLIVWLHSKRNIKRLMNFGVLHYVSRKMNYAILYVSTDKVEKIVERLTKENYVKSVEISQLRDLPIHYDDVLENMKQEIENKKRQEKVKNSGIDSELDYKVW</sequence>
<organism evidence="2 3">
    <name type="scientific">Atopostipes suicloacalis DSM 15692</name>
    <dbReference type="NCBI Taxonomy" id="1121025"/>
    <lineage>
        <taxon>Bacteria</taxon>
        <taxon>Bacillati</taxon>
        <taxon>Bacillota</taxon>
        <taxon>Bacilli</taxon>
        <taxon>Lactobacillales</taxon>
        <taxon>Carnobacteriaceae</taxon>
        <taxon>Atopostipes</taxon>
    </lineage>
</organism>
<dbReference type="STRING" id="1121025.SAMN02745249_01039"/>
<dbReference type="Proteomes" id="UP000184128">
    <property type="component" value="Unassembled WGS sequence"/>
</dbReference>
<dbReference type="EMBL" id="FQUF01000013">
    <property type="protein sequence ID" value="SHE73675.1"/>
    <property type="molecule type" value="Genomic_DNA"/>
</dbReference>
<dbReference type="RefSeq" id="WP_073297367.1">
    <property type="nucleotide sequence ID" value="NZ_FQUF01000013.1"/>
</dbReference>
<keyword evidence="1" id="KW-0963">Cytoplasm</keyword>
<protein>
    <submittedName>
        <fullName evidence="2">Uncharacterized protein YlbG, UPF0298 family</fullName>
    </submittedName>
</protein>
<proteinExistence type="predicted"/>
<dbReference type="OrthoDB" id="2990788at2"/>
<keyword evidence="3" id="KW-1185">Reference proteome</keyword>
<name>A0A1M4VXN9_9LACT</name>
<dbReference type="Pfam" id="PF09902">
    <property type="entry name" value="DUF2129"/>
    <property type="match status" value="1"/>
</dbReference>